<dbReference type="Gene3D" id="3.40.50.620">
    <property type="entry name" value="HUPs"/>
    <property type="match status" value="1"/>
</dbReference>
<comment type="function">
    <text evidence="1 11">Catalyzes the reversible adenylation of nicotinate mononucleotide (NaMN) to nicotinic acid adenine dinucleotide (NaAD).</text>
</comment>
<keyword evidence="4 11" id="KW-0662">Pyridine nucleotide biosynthesis</keyword>
<evidence type="ECO:0000256" key="10">
    <source>
        <dbReference type="ARBA" id="ARBA00048721"/>
    </source>
</evidence>
<keyword evidence="9 11" id="KW-0520">NAD</keyword>
<dbReference type="InterPro" id="IPR014729">
    <property type="entry name" value="Rossmann-like_a/b/a_fold"/>
</dbReference>
<evidence type="ECO:0000256" key="1">
    <source>
        <dbReference type="ARBA" id="ARBA00002324"/>
    </source>
</evidence>
<keyword evidence="8 11" id="KW-0067">ATP-binding</keyword>
<evidence type="ECO:0000256" key="7">
    <source>
        <dbReference type="ARBA" id="ARBA00022741"/>
    </source>
</evidence>
<dbReference type="CDD" id="cd02165">
    <property type="entry name" value="NMNAT"/>
    <property type="match status" value="1"/>
</dbReference>
<evidence type="ECO:0000256" key="8">
    <source>
        <dbReference type="ARBA" id="ARBA00022840"/>
    </source>
</evidence>
<dbReference type="EC" id="2.7.7.18" evidence="11"/>
<organism evidence="13 14">
    <name type="scientific">Marseilla massiliensis</name>
    <dbReference type="NCBI Taxonomy" id="1841864"/>
    <lineage>
        <taxon>Bacteria</taxon>
        <taxon>Pseudomonadati</taxon>
        <taxon>Bacteroidota</taxon>
        <taxon>Bacteroidia</taxon>
        <taxon>Bacteroidales</taxon>
        <taxon>Prevotellaceae</taxon>
        <taxon>Marseilla</taxon>
    </lineage>
</organism>
<name>A0A939B3U0_9BACT</name>
<keyword evidence="5 11" id="KW-0808">Transferase</keyword>
<evidence type="ECO:0000256" key="3">
    <source>
        <dbReference type="ARBA" id="ARBA00009014"/>
    </source>
</evidence>
<evidence type="ECO:0000313" key="14">
    <source>
        <dbReference type="Proteomes" id="UP000764045"/>
    </source>
</evidence>
<evidence type="ECO:0000256" key="6">
    <source>
        <dbReference type="ARBA" id="ARBA00022695"/>
    </source>
</evidence>
<dbReference type="Pfam" id="PF01467">
    <property type="entry name" value="CTP_transf_like"/>
    <property type="match status" value="1"/>
</dbReference>
<dbReference type="SUPFAM" id="SSF52374">
    <property type="entry name" value="Nucleotidylyl transferase"/>
    <property type="match status" value="1"/>
</dbReference>
<comment type="caution">
    <text evidence="13">The sequence shown here is derived from an EMBL/GenBank/DDBJ whole genome shotgun (WGS) entry which is preliminary data.</text>
</comment>
<accession>A0A939B3U0</accession>
<gene>
    <name evidence="11" type="primary">nadD</name>
    <name evidence="13" type="ORF">H6B30_03775</name>
</gene>
<keyword evidence="7 11" id="KW-0547">Nucleotide-binding</keyword>
<dbReference type="GO" id="GO:0009435">
    <property type="term" value="P:NAD+ biosynthetic process"/>
    <property type="evidence" value="ECO:0007669"/>
    <property type="project" value="UniProtKB-UniRule"/>
</dbReference>
<dbReference type="NCBIfam" id="TIGR00482">
    <property type="entry name" value="nicotinate (nicotinamide) nucleotide adenylyltransferase"/>
    <property type="match status" value="1"/>
</dbReference>
<comment type="catalytic activity">
    <reaction evidence="10 11">
        <text>nicotinate beta-D-ribonucleotide + ATP + H(+) = deamido-NAD(+) + diphosphate</text>
        <dbReference type="Rhea" id="RHEA:22860"/>
        <dbReference type="ChEBI" id="CHEBI:15378"/>
        <dbReference type="ChEBI" id="CHEBI:30616"/>
        <dbReference type="ChEBI" id="CHEBI:33019"/>
        <dbReference type="ChEBI" id="CHEBI:57502"/>
        <dbReference type="ChEBI" id="CHEBI:58437"/>
        <dbReference type="EC" id="2.7.7.18"/>
    </reaction>
</comment>
<dbReference type="PANTHER" id="PTHR39321:SF3">
    <property type="entry name" value="PHOSPHOPANTETHEINE ADENYLYLTRANSFERASE"/>
    <property type="match status" value="1"/>
</dbReference>
<feature type="domain" description="Cytidyltransferase-like" evidence="12">
    <location>
        <begin position="14"/>
        <end position="177"/>
    </location>
</feature>
<dbReference type="InterPro" id="IPR004821">
    <property type="entry name" value="Cyt_trans-like"/>
</dbReference>
<dbReference type="Proteomes" id="UP000764045">
    <property type="component" value="Unassembled WGS sequence"/>
</dbReference>
<evidence type="ECO:0000256" key="9">
    <source>
        <dbReference type="ARBA" id="ARBA00023027"/>
    </source>
</evidence>
<keyword evidence="6 11" id="KW-0548">Nucleotidyltransferase</keyword>
<dbReference type="HAMAP" id="MF_00244">
    <property type="entry name" value="NaMN_adenylyltr"/>
    <property type="match status" value="1"/>
</dbReference>
<dbReference type="EMBL" id="JACJJL010000004">
    <property type="protein sequence ID" value="MBM6660881.1"/>
    <property type="molecule type" value="Genomic_DNA"/>
</dbReference>
<dbReference type="PANTHER" id="PTHR39321">
    <property type="entry name" value="NICOTINATE-NUCLEOTIDE ADENYLYLTRANSFERASE-RELATED"/>
    <property type="match status" value="1"/>
</dbReference>
<evidence type="ECO:0000256" key="4">
    <source>
        <dbReference type="ARBA" id="ARBA00022642"/>
    </source>
</evidence>
<comment type="pathway">
    <text evidence="2 11">Cofactor biosynthesis; NAD(+) biosynthesis; deamido-NAD(+) from nicotinate D-ribonucleotide: step 1/1.</text>
</comment>
<dbReference type="GO" id="GO:0004515">
    <property type="term" value="F:nicotinate-nucleotide adenylyltransferase activity"/>
    <property type="evidence" value="ECO:0007669"/>
    <property type="project" value="UniProtKB-UniRule"/>
</dbReference>
<dbReference type="InterPro" id="IPR005248">
    <property type="entry name" value="NadD/NMNAT"/>
</dbReference>
<dbReference type="GO" id="GO:0005524">
    <property type="term" value="F:ATP binding"/>
    <property type="evidence" value="ECO:0007669"/>
    <property type="project" value="UniProtKB-KW"/>
</dbReference>
<evidence type="ECO:0000256" key="11">
    <source>
        <dbReference type="HAMAP-Rule" id="MF_00244"/>
    </source>
</evidence>
<evidence type="ECO:0000256" key="2">
    <source>
        <dbReference type="ARBA" id="ARBA00005019"/>
    </source>
</evidence>
<reference evidence="13 14" key="1">
    <citation type="journal article" date="2021" name="Sci. Rep.">
        <title>The distribution of antibiotic resistance genes in chicken gut microbiota commensals.</title>
        <authorList>
            <person name="Juricova H."/>
            <person name="Matiasovicova J."/>
            <person name="Kubasova T."/>
            <person name="Cejkova D."/>
            <person name="Rychlik I."/>
        </authorList>
    </citation>
    <scope>NUCLEOTIDE SEQUENCE [LARGE SCALE GENOMIC DNA]</scope>
    <source>
        <strain evidence="13 14">An819</strain>
    </source>
</reference>
<dbReference type="NCBIfam" id="TIGR00125">
    <property type="entry name" value="cyt_tran_rel"/>
    <property type="match status" value="1"/>
</dbReference>
<dbReference type="RefSeq" id="WP_205108066.1">
    <property type="nucleotide sequence ID" value="NZ_CAWUJD010000001.1"/>
</dbReference>
<proteinExistence type="inferred from homology"/>
<protein>
    <recommendedName>
        <fullName evidence="11">Probable nicotinate-nucleotide adenylyltransferase</fullName>
        <ecNumber evidence="11">2.7.7.18</ecNumber>
    </recommendedName>
    <alternativeName>
        <fullName evidence="11">Deamido-NAD(+) diphosphorylase</fullName>
    </alternativeName>
    <alternativeName>
        <fullName evidence="11">Deamido-NAD(+) pyrophosphorylase</fullName>
    </alternativeName>
    <alternativeName>
        <fullName evidence="11">Nicotinate mononucleotide adenylyltransferase</fullName>
        <shortName evidence="11">NaMN adenylyltransferase</shortName>
    </alternativeName>
</protein>
<keyword evidence="14" id="KW-1185">Reference proteome</keyword>
<sequence>MNQETITTARQIGFFGGSFNPIHNGHIALARSLLEAAGLDEVWFVVSPQNPFKQNSDLLDDAARMAMVTAALEGEPRLKPCGVELTMPRPSYTWHTLCRLRSEHPGLQFTLLIGGDNWERFDRWYHSADILATCRIVVYPRRAQGCGGPIDAGSLPAGVTMADTPLIDISSTEVRRRVAEGLPIDTLVPPAVAAMISKQGWYAANADACRGNRS</sequence>
<evidence type="ECO:0000313" key="13">
    <source>
        <dbReference type="EMBL" id="MBM6660881.1"/>
    </source>
</evidence>
<evidence type="ECO:0000259" key="12">
    <source>
        <dbReference type="Pfam" id="PF01467"/>
    </source>
</evidence>
<dbReference type="AlphaFoldDB" id="A0A939B3U0"/>
<comment type="similarity">
    <text evidence="3 11">Belongs to the NadD family.</text>
</comment>
<evidence type="ECO:0000256" key="5">
    <source>
        <dbReference type="ARBA" id="ARBA00022679"/>
    </source>
</evidence>